<evidence type="ECO:0000313" key="2">
    <source>
        <dbReference type="Proteomes" id="UP000019132"/>
    </source>
</evidence>
<evidence type="ECO:0000313" key="1">
    <source>
        <dbReference type="EnsemblProtists" id="PYU1_T008460"/>
    </source>
</evidence>
<organism evidence="1 2">
    <name type="scientific">Globisporangium ultimum (strain ATCC 200006 / CBS 805.95 / DAOM BR144)</name>
    <name type="common">Pythium ultimum</name>
    <dbReference type="NCBI Taxonomy" id="431595"/>
    <lineage>
        <taxon>Eukaryota</taxon>
        <taxon>Sar</taxon>
        <taxon>Stramenopiles</taxon>
        <taxon>Oomycota</taxon>
        <taxon>Peronosporomycetes</taxon>
        <taxon>Pythiales</taxon>
        <taxon>Pythiaceae</taxon>
        <taxon>Globisporangium</taxon>
    </lineage>
</organism>
<dbReference type="OMA" id="HEVNSRC"/>
<name>K3WU14_GLOUD</name>
<dbReference type="eggNOG" id="ENOG502RWJ6">
    <property type="taxonomic scope" value="Eukaryota"/>
</dbReference>
<protein>
    <submittedName>
        <fullName evidence="1">Uncharacterized protein</fullName>
    </submittedName>
</protein>
<reference evidence="1" key="3">
    <citation type="submission" date="2015-02" db="UniProtKB">
        <authorList>
            <consortium name="EnsemblProtists"/>
        </authorList>
    </citation>
    <scope>IDENTIFICATION</scope>
    <source>
        <strain evidence="1">DAOM BR144</strain>
    </source>
</reference>
<dbReference type="VEuPathDB" id="FungiDB:PYU1_G008444"/>
<dbReference type="HOGENOM" id="CLU_063159_0_0_1"/>
<reference evidence="2" key="2">
    <citation type="submission" date="2010-04" db="EMBL/GenBank/DDBJ databases">
        <authorList>
            <person name="Buell R."/>
            <person name="Hamilton J."/>
            <person name="Hostetler J."/>
        </authorList>
    </citation>
    <scope>NUCLEOTIDE SEQUENCE [LARGE SCALE GENOMIC DNA]</scope>
    <source>
        <strain evidence="2">DAOM:BR144</strain>
    </source>
</reference>
<dbReference type="Proteomes" id="UP000019132">
    <property type="component" value="Unassembled WGS sequence"/>
</dbReference>
<dbReference type="InParanoid" id="K3WU14"/>
<proteinExistence type="predicted"/>
<sequence length="265" mass="29305">MAVLCKCHPLQSSKLLSRILAYVSIRLRDNESKVTEACRTLVSSVVLHIVPVHSVPTNTTDDSTSGDAKGIQVHGDDIWLQVFETVAAPLLKDSNAVGENATKCLCSVVQPTEFDGHTLPSDEILLAHATRVHSFFKSILSASVAKMNGSTMYASFSPVFLLLQSACQLAHEVNSRCGFKELFVCIVPYAGFIFEAIEDVFQYAPREDWVLRKRGIELLTMLLEYFALSDDAIAESTKESVFETLSYVGGMIQYLQSAKLLFRRS</sequence>
<keyword evidence="2" id="KW-1185">Reference proteome</keyword>
<accession>K3WU14</accession>
<dbReference type="EMBL" id="GL376613">
    <property type="status" value="NOT_ANNOTATED_CDS"/>
    <property type="molecule type" value="Genomic_DNA"/>
</dbReference>
<dbReference type="EnsemblProtists" id="PYU1_T008460">
    <property type="protein sequence ID" value="PYU1_T008460"/>
    <property type="gene ID" value="PYU1_G008444"/>
</dbReference>
<dbReference type="AlphaFoldDB" id="K3WU14"/>
<reference evidence="2" key="1">
    <citation type="journal article" date="2010" name="Genome Biol.">
        <title>Genome sequence of the necrotrophic plant pathogen Pythium ultimum reveals original pathogenicity mechanisms and effector repertoire.</title>
        <authorList>
            <person name="Levesque C.A."/>
            <person name="Brouwer H."/>
            <person name="Cano L."/>
            <person name="Hamilton J.P."/>
            <person name="Holt C."/>
            <person name="Huitema E."/>
            <person name="Raffaele S."/>
            <person name="Robideau G.P."/>
            <person name="Thines M."/>
            <person name="Win J."/>
            <person name="Zerillo M.M."/>
            <person name="Beakes G.W."/>
            <person name="Boore J.L."/>
            <person name="Busam D."/>
            <person name="Dumas B."/>
            <person name="Ferriera S."/>
            <person name="Fuerstenberg S.I."/>
            <person name="Gachon C.M."/>
            <person name="Gaulin E."/>
            <person name="Govers F."/>
            <person name="Grenville-Briggs L."/>
            <person name="Horner N."/>
            <person name="Hostetler J."/>
            <person name="Jiang R.H."/>
            <person name="Johnson J."/>
            <person name="Krajaejun T."/>
            <person name="Lin H."/>
            <person name="Meijer H.J."/>
            <person name="Moore B."/>
            <person name="Morris P."/>
            <person name="Phuntmart V."/>
            <person name="Puiu D."/>
            <person name="Shetty J."/>
            <person name="Stajich J.E."/>
            <person name="Tripathy S."/>
            <person name="Wawra S."/>
            <person name="van West P."/>
            <person name="Whitty B.R."/>
            <person name="Coutinho P.M."/>
            <person name="Henrissat B."/>
            <person name="Martin F."/>
            <person name="Thomas P.D."/>
            <person name="Tyler B.M."/>
            <person name="De Vries R.P."/>
            <person name="Kamoun S."/>
            <person name="Yandell M."/>
            <person name="Tisserat N."/>
            <person name="Buell C.R."/>
        </authorList>
    </citation>
    <scope>NUCLEOTIDE SEQUENCE</scope>
    <source>
        <strain evidence="2">DAOM:BR144</strain>
    </source>
</reference>